<evidence type="ECO:0000313" key="1">
    <source>
        <dbReference type="EMBL" id="GJN36376.1"/>
    </source>
</evidence>
<dbReference type="InterPro" id="IPR044997">
    <property type="entry name" value="F-box_plant"/>
</dbReference>
<accession>A0AAV5FQ39</accession>
<dbReference type="SUPFAM" id="SSF81383">
    <property type="entry name" value="F-box domain"/>
    <property type="match status" value="1"/>
</dbReference>
<reference evidence="1" key="1">
    <citation type="journal article" date="2018" name="DNA Res.">
        <title>Multiple hybrid de novo genome assembly of finger millet, an orphan allotetraploid crop.</title>
        <authorList>
            <person name="Hatakeyama M."/>
            <person name="Aluri S."/>
            <person name="Balachadran M.T."/>
            <person name="Sivarajan S.R."/>
            <person name="Patrignani A."/>
            <person name="Gruter S."/>
            <person name="Poveda L."/>
            <person name="Shimizu-Inatsugi R."/>
            <person name="Baeten J."/>
            <person name="Francoijs K.J."/>
            <person name="Nataraja K.N."/>
            <person name="Reddy Y.A.N."/>
            <person name="Phadnis S."/>
            <person name="Ravikumar R.L."/>
            <person name="Schlapbach R."/>
            <person name="Sreeman S.M."/>
            <person name="Shimizu K.K."/>
        </authorList>
    </citation>
    <scope>NUCLEOTIDE SEQUENCE</scope>
</reference>
<protein>
    <recommendedName>
        <fullName evidence="3">F-box domain-containing protein</fullName>
    </recommendedName>
</protein>
<reference evidence="1" key="2">
    <citation type="submission" date="2021-12" db="EMBL/GenBank/DDBJ databases">
        <title>Resequencing data analysis of finger millet.</title>
        <authorList>
            <person name="Hatakeyama M."/>
            <person name="Aluri S."/>
            <person name="Balachadran M.T."/>
            <person name="Sivarajan S.R."/>
            <person name="Poveda L."/>
            <person name="Shimizu-Inatsugi R."/>
            <person name="Schlapbach R."/>
            <person name="Sreeman S.M."/>
            <person name="Shimizu K.K."/>
        </authorList>
    </citation>
    <scope>NUCLEOTIDE SEQUENCE</scope>
</reference>
<dbReference type="EMBL" id="BQKI01000088">
    <property type="protein sequence ID" value="GJN36376.1"/>
    <property type="molecule type" value="Genomic_DNA"/>
</dbReference>
<dbReference type="PANTHER" id="PTHR32153">
    <property type="entry name" value="OJ000223_09.16 PROTEIN"/>
    <property type="match status" value="1"/>
</dbReference>
<dbReference type="InterPro" id="IPR036047">
    <property type="entry name" value="F-box-like_dom_sf"/>
</dbReference>
<comment type="caution">
    <text evidence="1">The sequence shown here is derived from an EMBL/GenBank/DDBJ whole genome shotgun (WGS) entry which is preliminary data.</text>
</comment>
<organism evidence="1 2">
    <name type="scientific">Eleusine coracana subsp. coracana</name>
    <dbReference type="NCBI Taxonomy" id="191504"/>
    <lineage>
        <taxon>Eukaryota</taxon>
        <taxon>Viridiplantae</taxon>
        <taxon>Streptophyta</taxon>
        <taxon>Embryophyta</taxon>
        <taxon>Tracheophyta</taxon>
        <taxon>Spermatophyta</taxon>
        <taxon>Magnoliopsida</taxon>
        <taxon>Liliopsida</taxon>
        <taxon>Poales</taxon>
        <taxon>Poaceae</taxon>
        <taxon>PACMAD clade</taxon>
        <taxon>Chloridoideae</taxon>
        <taxon>Cynodonteae</taxon>
        <taxon>Eleusininae</taxon>
        <taxon>Eleusine</taxon>
    </lineage>
</organism>
<dbReference type="InterPro" id="IPR032675">
    <property type="entry name" value="LRR_dom_sf"/>
</dbReference>
<evidence type="ECO:0000313" key="2">
    <source>
        <dbReference type="Proteomes" id="UP001054889"/>
    </source>
</evidence>
<keyword evidence="2" id="KW-1185">Reference proteome</keyword>
<dbReference type="Proteomes" id="UP001054889">
    <property type="component" value="Unassembled WGS sequence"/>
</dbReference>
<evidence type="ECO:0008006" key="3">
    <source>
        <dbReference type="Google" id="ProtNLM"/>
    </source>
</evidence>
<dbReference type="Gene3D" id="3.80.10.10">
    <property type="entry name" value="Ribonuclease Inhibitor"/>
    <property type="match status" value="1"/>
</dbReference>
<dbReference type="AlphaFoldDB" id="A0AAV5FQ39"/>
<name>A0AAV5FQ39_ELECO</name>
<sequence length="328" mass="37481">MAPSSFLNLSDEEDRISTLPDHILLDILERLNDLRAVIKAGTLARRWVHLPRSASRLLLDVADFVPRDSDGRERRAVPRNSMDQVMTAYTTTLMRLVSSSGVQTIKNMQLSFFLRDPYMHSIGHAVGDVVERGKTDHLKLIIWPDTRNPTYEQSVLFGERFMVFFRSCPTTFRWLTSLDLKDITFGGSDVSTLLNTCSKLEFLSLTYCDSAFDLVTGEDTVLTINAPHSALLSLEMTSSLCCAASHQQRPFMLSHCLFNTSTLSVVYLNFQQQLIWVEPEGPKHLSLIFSNLRDVYLYNIFYKCDLNWTIFILEAAPSLNNFYLKVHY</sequence>
<proteinExistence type="predicted"/>
<gene>
    <name evidence="1" type="primary">gb25228</name>
    <name evidence="1" type="ORF">PR202_gb25228</name>
</gene>